<dbReference type="OrthoDB" id="6310358at2"/>
<dbReference type="SUPFAM" id="SSF161084">
    <property type="entry name" value="MAPEG domain-like"/>
    <property type="match status" value="1"/>
</dbReference>
<organism evidence="6 7">
    <name type="scientific">Pseudoalteromonas byunsanensis</name>
    <dbReference type="NCBI Taxonomy" id="327939"/>
    <lineage>
        <taxon>Bacteria</taxon>
        <taxon>Pseudomonadati</taxon>
        <taxon>Pseudomonadota</taxon>
        <taxon>Gammaproteobacteria</taxon>
        <taxon>Alteromonadales</taxon>
        <taxon>Pseudoalteromonadaceae</taxon>
        <taxon>Pseudoalteromonas</taxon>
    </lineage>
</organism>
<keyword evidence="2 5" id="KW-0812">Transmembrane</keyword>
<evidence type="ECO:0000256" key="3">
    <source>
        <dbReference type="ARBA" id="ARBA00022989"/>
    </source>
</evidence>
<feature type="transmembrane region" description="Helical" evidence="5">
    <location>
        <begin position="113"/>
        <end position="133"/>
    </location>
</feature>
<gene>
    <name evidence="6" type="ORF">BIW53_04865</name>
</gene>
<keyword evidence="4 5" id="KW-0472">Membrane</keyword>
<dbReference type="EMBL" id="MNAN01000026">
    <property type="protein sequence ID" value="OHU96660.1"/>
    <property type="molecule type" value="Genomic_DNA"/>
</dbReference>
<sequence length="141" mass="16573">MWVHYPIMFLIFLMCFLWLLTTGLRICAFKSKRVSVYDIQFVAKSNFEQTTALAGNSYDNQFQQSTLFIVLLCLLDQQNIEGHFWFVVSTFFVVARYWHCFEHIVCRNLLMRTIAFALASSCFFIAWFAYLYVNITGIVSP</sequence>
<evidence type="ECO:0000313" key="7">
    <source>
        <dbReference type="Proteomes" id="UP000180253"/>
    </source>
</evidence>
<keyword evidence="3 5" id="KW-1133">Transmembrane helix</keyword>
<name>A0A1S1NAV4_9GAMM</name>
<evidence type="ECO:0000256" key="1">
    <source>
        <dbReference type="ARBA" id="ARBA00004370"/>
    </source>
</evidence>
<dbReference type="InterPro" id="IPR001129">
    <property type="entry name" value="Membr-assoc_MAPEG"/>
</dbReference>
<comment type="caution">
    <text evidence="6">The sequence shown here is derived from an EMBL/GenBank/DDBJ whole genome shotgun (WGS) entry which is preliminary data.</text>
</comment>
<keyword evidence="7" id="KW-1185">Reference proteome</keyword>
<proteinExistence type="predicted"/>
<evidence type="ECO:0000313" key="6">
    <source>
        <dbReference type="EMBL" id="OHU96660.1"/>
    </source>
</evidence>
<dbReference type="Pfam" id="PF01124">
    <property type="entry name" value="MAPEG"/>
    <property type="match status" value="1"/>
</dbReference>
<dbReference type="Proteomes" id="UP000180253">
    <property type="component" value="Unassembled WGS sequence"/>
</dbReference>
<dbReference type="STRING" id="327939.BIW53_04865"/>
<accession>A0A1S1NAV4</accession>
<evidence type="ECO:0000256" key="4">
    <source>
        <dbReference type="ARBA" id="ARBA00023136"/>
    </source>
</evidence>
<evidence type="ECO:0000256" key="5">
    <source>
        <dbReference type="SAM" id="Phobius"/>
    </source>
</evidence>
<dbReference type="AlphaFoldDB" id="A0A1S1NAV4"/>
<dbReference type="GO" id="GO:0016020">
    <property type="term" value="C:membrane"/>
    <property type="evidence" value="ECO:0007669"/>
    <property type="project" value="UniProtKB-SubCell"/>
</dbReference>
<comment type="subcellular location">
    <subcellularLocation>
        <location evidence="1">Membrane</location>
    </subcellularLocation>
</comment>
<reference evidence="6 7" key="1">
    <citation type="submission" date="2016-10" db="EMBL/GenBank/DDBJ databases">
        <title>Pseudoalteromonas amylolytica sp. nov., isolated from the surface seawater.</title>
        <authorList>
            <person name="Wu Y.-H."/>
            <person name="Cheng H."/>
            <person name="Jin X.-B."/>
            <person name="Wang C.-S."/>
            <person name="Xu X.-W."/>
        </authorList>
    </citation>
    <scope>NUCLEOTIDE SEQUENCE [LARGE SCALE GENOMIC DNA]</scope>
    <source>
        <strain evidence="6 7">JCM 12483</strain>
    </source>
</reference>
<protein>
    <recommendedName>
        <fullName evidence="8">MAPEG family protein</fullName>
    </recommendedName>
</protein>
<evidence type="ECO:0000256" key="2">
    <source>
        <dbReference type="ARBA" id="ARBA00022692"/>
    </source>
</evidence>
<evidence type="ECO:0008006" key="8">
    <source>
        <dbReference type="Google" id="ProtNLM"/>
    </source>
</evidence>
<dbReference type="RefSeq" id="WP_070990732.1">
    <property type="nucleotide sequence ID" value="NZ_CBCSHD010000001.1"/>
</dbReference>
<dbReference type="InterPro" id="IPR023352">
    <property type="entry name" value="MAPEG-like_dom_sf"/>
</dbReference>